<organism evidence="2 3">
    <name type="scientific">Schizophyllum amplum</name>
    <dbReference type="NCBI Taxonomy" id="97359"/>
    <lineage>
        <taxon>Eukaryota</taxon>
        <taxon>Fungi</taxon>
        <taxon>Dikarya</taxon>
        <taxon>Basidiomycota</taxon>
        <taxon>Agaricomycotina</taxon>
        <taxon>Agaricomycetes</taxon>
        <taxon>Agaricomycetidae</taxon>
        <taxon>Agaricales</taxon>
        <taxon>Schizophyllaceae</taxon>
        <taxon>Schizophyllum</taxon>
    </lineage>
</organism>
<proteinExistence type="predicted"/>
<dbReference type="AlphaFoldDB" id="A0A550BYL0"/>
<evidence type="ECO:0000256" key="1">
    <source>
        <dbReference type="SAM" id="MobiDB-lite"/>
    </source>
</evidence>
<evidence type="ECO:0000313" key="2">
    <source>
        <dbReference type="EMBL" id="TRM57652.1"/>
    </source>
</evidence>
<dbReference type="STRING" id="97359.A0A550BYL0"/>
<protein>
    <submittedName>
        <fullName evidence="2">Uncharacterized protein</fullName>
    </submittedName>
</protein>
<dbReference type="Proteomes" id="UP000320762">
    <property type="component" value="Unassembled WGS sequence"/>
</dbReference>
<comment type="caution">
    <text evidence="2">The sequence shown here is derived from an EMBL/GenBank/DDBJ whole genome shotgun (WGS) entry which is preliminary data.</text>
</comment>
<feature type="compositionally biased region" description="Low complexity" evidence="1">
    <location>
        <begin position="1"/>
        <end position="13"/>
    </location>
</feature>
<keyword evidence="3" id="KW-1185">Reference proteome</keyword>
<feature type="compositionally biased region" description="Low complexity" evidence="1">
    <location>
        <begin position="544"/>
        <end position="554"/>
    </location>
</feature>
<feature type="compositionally biased region" description="Low complexity" evidence="1">
    <location>
        <begin position="497"/>
        <end position="533"/>
    </location>
</feature>
<dbReference type="Pfam" id="PF20414">
    <property type="entry name" value="DUF6698"/>
    <property type="match status" value="1"/>
</dbReference>
<feature type="region of interest" description="Disordered" evidence="1">
    <location>
        <begin position="1"/>
        <end position="64"/>
    </location>
</feature>
<gene>
    <name evidence="2" type="ORF">BD626DRAFT_514121</name>
</gene>
<feature type="region of interest" description="Disordered" evidence="1">
    <location>
        <begin position="477"/>
        <end position="609"/>
    </location>
</feature>
<dbReference type="OrthoDB" id="2803957at2759"/>
<accession>A0A550BYL0</accession>
<dbReference type="EMBL" id="VDMD01000044">
    <property type="protein sequence ID" value="TRM57652.1"/>
    <property type="molecule type" value="Genomic_DNA"/>
</dbReference>
<evidence type="ECO:0000313" key="3">
    <source>
        <dbReference type="Proteomes" id="UP000320762"/>
    </source>
</evidence>
<reference evidence="2 3" key="1">
    <citation type="journal article" date="2019" name="New Phytol.">
        <title>Comparative genomics reveals unique wood-decay strategies and fruiting body development in the Schizophyllaceae.</title>
        <authorList>
            <person name="Almasi E."/>
            <person name="Sahu N."/>
            <person name="Krizsan K."/>
            <person name="Balint B."/>
            <person name="Kovacs G.M."/>
            <person name="Kiss B."/>
            <person name="Cseklye J."/>
            <person name="Drula E."/>
            <person name="Henrissat B."/>
            <person name="Nagy I."/>
            <person name="Chovatia M."/>
            <person name="Adam C."/>
            <person name="LaButti K."/>
            <person name="Lipzen A."/>
            <person name="Riley R."/>
            <person name="Grigoriev I.V."/>
            <person name="Nagy L.G."/>
        </authorList>
    </citation>
    <scope>NUCLEOTIDE SEQUENCE [LARGE SCALE GENOMIC DNA]</scope>
    <source>
        <strain evidence="2 3">NL-1724</strain>
    </source>
</reference>
<sequence length="609" mass="67361">MPPSMSRSSWPRRIVSDDEDEPSPASVSSKRKRLAGDEHSLRDILNTGAPKKRRRKKQKASAGGVLSLEEKNSCYRDAARWITKALDPFINFDRIFLQAEKAPDIHEDRDADPDYQKVCDGYSYALFKHICPFFDLDEIVIHENETDDVKEAKDNARYDLFKLLNARSSNSHSTDASSLKPIIMQLLLADLPPAPATSISGEEDDATTVAARELEATLAPLRTPLSSVSDKSSRGWHAVATARALVPPAKTARFLEDMPKFMANMREQVEPNRAGDMPSFLYPNFREVSFDELPMGGLLRSPFVVRTLKHIYSGPRAATEATIDFKRNQAKLGCAARHGITKVTEEMIAYTVLLIRFCLSADDHWNRSEDGMRLEHFHRKVMSLFYGPLSKEVDDDDEEEATRWGYVGSASEDMTKEEYELVDRARTEWTKDLCDWYSQYLFGTQAVPKPARPIVRIDAPLTTAERLQQQIVARIRKEQQTAPQDASPDGSPALINLPSPVASGSSPVASGSSPLASGSSPVASGSSPVASSSTNRTALPCLTPPDASSSASTRSPPPPLGDVTQHEDVDNARSVQPKKGVRQNKPPPAARKRPANLNVTQRSLRNRIV</sequence>
<dbReference type="InterPro" id="IPR046521">
    <property type="entry name" value="DUF6698"/>
</dbReference>
<feature type="compositionally biased region" description="Basic residues" evidence="1">
    <location>
        <begin position="50"/>
        <end position="59"/>
    </location>
</feature>
<name>A0A550BYL0_9AGAR</name>